<evidence type="ECO:0000256" key="2">
    <source>
        <dbReference type="SAM" id="SignalP"/>
    </source>
</evidence>
<evidence type="ECO:0000313" key="4">
    <source>
        <dbReference type="Proteomes" id="UP000249799"/>
    </source>
</evidence>
<sequence>MSLLGLLLFIGLALGACSDDASKSKSGAGDAGADIEERADGASADARAEDSGGPDTREDTGGDVAQESSDAADGSEVVELPPQTGHEGCAYPGDPEAECPPWAYGDYGPASFVNYFYIEKSGTCCADFTGNGTDDSAMGNLISTLSAVIGVPFNDVIAAQIANGNLVFLFEYAYLSDAVNDPALQINLMLGEDSDNYFGPNMNGEGYFNIKPESLDAQGNPKSDFPTAKVENGRLSVEGGSAAILIPLNIDGSLMDEVQVERLSISADVDPASEFSGGERVALNDGELAGAVSLEDFFGAINKMAATCDCIASQPLYVEVGPGEWGCVEPLESTCGEDSDALCKTLGNRQQCELVATVVNRSADVDLDADAIEDALSLGARFSAVGASIVGVGN</sequence>
<feature type="compositionally biased region" description="Basic and acidic residues" evidence="1">
    <location>
        <begin position="35"/>
        <end position="60"/>
    </location>
</feature>
<keyword evidence="2" id="KW-0732">Signal</keyword>
<dbReference type="EMBL" id="CP030032">
    <property type="protein sequence ID" value="AWV91258.1"/>
    <property type="molecule type" value="Genomic_DNA"/>
</dbReference>
<gene>
    <name evidence="3" type="ORF">DN745_18760</name>
</gene>
<keyword evidence="4" id="KW-1185">Reference proteome</keyword>
<accession>A0A2Z4FRG7</accession>
<dbReference type="Proteomes" id="UP000249799">
    <property type="component" value="Chromosome"/>
</dbReference>
<feature type="signal peptide" evidence="2">
    <location>
        <begin position="1"/>
        <end position="18"/>
    </location>
</feature>
<dbReference type="OrthoDB" id="5492521at2"/>
<evidence type="ECO:0000313" key="3">
    <source>
        <dbReference type="EMBL" id="AWV91258.1"/>
    </source>
</evidence>
<feature type="chain" id="PRO_5016343923" evidence="2">
    <location>
        <begin position="19"/>
        <end position="394"/>
    </location>
</feature>
<dbReference type="KEGG" id="bsed:DN745_18760"/>
<reference evidence="3 4" key="1">
    <citation type="submission" date="2018-06" db="EMBL/GenBank/DDBJ databases">
        <title>Lujinxingia sediminis gen. nov. sp. nov., a new facultative anaerobic member of the class Deltaproteobacteria, and proposal of Lujinxingaceae fam. nov.</title>
        <authorList>
            <person name="Guo L.-Y."/>
            <person name="Li C.-M."/>
            <person name="Wang S."/>
            <person name="Du Z.-J."/>
        </authorList>
    </citation>
    <scope>NUCLEOTIDE SEQUENCE [LARGE SCALE GENOMIC DNA]</scope>
    <source>
        <strain evidence="3 4">FA350</strain>
    </source>
</reference>
<name>A0A2Z4FRG7_9DELT</name>
<feature type="region of interest" description="Disordered" evidence="1">
    <location>
        <begin position="19"/>
        <end position="93"/>
    </location>
</feature>
<organism evidence="3 4">
    <name type="scientific">Bradymonas sediminis</name>
    <dbReference type="NCBI Taxonomy" id="1548548"/>
    <lineage>
        <taxon>Bacteria</taxon>
        <taxon>Deltaproteobacteria</taxon>
        <taxon>Bradymonadales</taxon>
        <taxon>Bradymonadaceae</taxon>
        <taxon>Bradymonas</taxon>
    </lineage>
</organism>
<proteinExistence type="predicted"/>
<protein>
    <submittedName>
        <fullName evidence="3">Uncharacterized protein</fullName>
    </submittedName>
</protein>
<dbReference type="AlphaFoldDB" id="A0A2Z4FRG7"/>
<evidence type="ECO:0000256" key="1">
    <source>
        <dbReference type="SAM" id="MobiDB-lite"/>
    </source>
</evidence>